<organism evidence="3 4">
    <name type="scientific">Naganishia liquefaciens</name>
    <dbReference type="NCBI Taxonomy" id="104408"/>
    <lineage>
        <taxon>Eukaryota</taxon>
        <taxon>Fungi</taxon>
        <taxon>Dikarya</taxon>
        <taxon>Basidiomycota</taxon>
        <taxon>Agaricomycotina</taxon>
        <taxon>Tremellomycetes</taxon>
        <taxon>Filobasidiales</taxon>
        <taxon>Filobasidiaceae</taxon>
        <taxon>Naganishia</taxon>
    </lineage>
</organism>
<reference evidence="3" key="1">
    <citation type="submission" date="2020-07" db="EMBL/GenBank/DDBJ databases">
        <title>Draft Genome Sequence of a Deep-Sea Yeast, Naganishia (Cryptococcus) liquefaciens strain N6.</title>
        <authorList>
            <person name="Han Y.W."/>
            <person name="Kajitani R."/>
            <person name="Morimoto H."/>
            <person name="Parhat M."/>
            <person name="Tsubouchi H."/>
            <person name="Bakenova O."/>
            <person name="Ogata M."/>
            <person name="Argunhan B."/>
            <person name="Aoki R."/>
            <person name="Kajiwara S."/>
            <person name="Itoh T."/>
            <person name="Iwasaki H."/>
        </authorList>
    </citation>
    <scope>NUCLEOTIDE SEQUENCE</scope>
    <source>
        <strain evidence="3">N6</strain>
    </source>
</reference>
<evidence type="ECO:0000256" key="1">
    <source>
        <dbReference type="SAM" id="SignalP"/>
    </source>
</evidence>
<dbReference type="Gene3D" id="2.80.10.50">
    <property type="match status" value="2"/>
</dbReference>
<comment type="caution">
    <text evidence="3">The sequence shown here is derived from an EMBL/GenBank/DDBJ whole genome shotgun (WGS) entry which is preliminary data.</text>
</comment>
<dbReference type="SUPFAM" id="SSF50370">
    <property type="entry name" value="Ricin B-like lectins"/>
    <property type="match status" value="1"/>
</dbReference>
<keyword evidence="1" id="KW-0732">Signal</keyword>
<proteinExistence type="predicted"/>
<dbReference type="CDD" id="cd00161">
    <property type="entry name" value="beta-trefoil_Ricin-like"/>
    <property type="match status" value="1"/>
</dbReference>
<gene>
    <name evidence="3" type="ORF">NliqN6_5997</name>
</gene>
<dbReference type="AlphaFoldDB" id="A0A8H3TZ97"/>
<dbReference type="InterPro" id="IPR000772">
    <property type="entry name" value="Ricin_B_lectin"/>
</dbReference>
<feature type="domain" description="Ricin B lectin" evidence="2">
    <location>
        <begin position="169"/>
        <end position="297"/>
    </location>
</feature>
<dbReference type="SUPFAM" id="SSF49870">
    <property type="entry name" value="Osmotin, thaumatin-like protein"/>
    <property type="match status" value="1"/>
</dbReference>
<evidence type="ECO:0000313" key="4">
    <source>
        <dbReference type="Proteomes" id="UP000620104"/>
    </source>
</evidence>
<name>A0A8H3TZ97_9TREE</name>
<dbReference type="OrthoDB" id="2593293at2759"/>
<evidence type="ECO:0000313" key="3">
    <source>
        <dbReference type="EMBL" id="GHJ89595.1"/>
    </source>
</evidence>
<protein>
    <recommendedName>
        <fullName evidence="2">Ricin B lectin domain-containing protein</fullName>
    </recommendedName>
</protein>
<sequence>MLGLFALTLITTALAQNVPVTIVNQCAFPVQPQFLGTGNGIANPATLPSGGTVSLNFYDIFTGFIAASTGDGSSVYGGASLIYVNLNGFDAGFCQPTACQDQNYCTTLVRSPAQEPGSAVTPCPPQLRCSSLKQGFGITFCPGPRSPLLPPVLGPPSCSAGGGTNQQGQPIYPNGNRGKCLDVRANERYNGNAVQIYDCNGSSAQRWVLNRGAGQVRLAGTNFCLDAGSYPGNGVKMKIWTCYDNLPAQNWYFTGDNRIALANQGLCLDLTDGKLDNFNQMQTWGCSTGNTNQVWII</sequence>
<keyword evidence="4" id="KW-1185">Reference proteome</keyword>
<dbReference type="EMBL" id="BLZA01000048">
    <property type="protein sequence ID" value="GHJ89595.1"/>
    <property type="molecule type" value="Genomic_DNA"/>
</dbReference>
<feature type="chain" id="PRO_5034897313" description="Ricin B lectin domain-containing protein" evidence="1">
    <location>
        <begin position="16"/>
        <end position="297"/>
    </location>
</feature>
<dbReference type="Pfam" id="PF00652">
    <property type="entry name" value="Ricin_B_lectin"/>
    <property type="match status" value="1"/>
</dbReference>
<dbReference type="PROSITE" id="PS50231">
    <property type="entry name" value="RICIN_B_LECTIN"/>
    <property type="match status" value="1"/>
</dbReference>
<feature type="signal peptide" evidence="1">
    <location>
        <begin position="1"/>
        <end position="15"/>
    </location>
</feature>
<dbReference type="SMART" id="SM00458">
    <property type="entry name" value="RICIN"/>
    <property type="match status" value="1"/>
</dbReference>
<accession>A0A8H3TZ97</accession>
<dbReference type="InterPro" id="IPR037176">
    <property type="entry name" value="Osmotin/thaumatin-like_sf"/>
</dbReference>
<evidence type="ECO:0000259" key="2">
    <source>
        <dbReference type="SMART" id="SM00458"/>
    </source>
</evidence>
<dbReference type="Proteomes" id="UP000620104">
    <property type="component" value="Unassembled WGS sequence"/>
</dbReference>
<dbReference type="InterPro" id="IPR035992">
    <property type="entry name" value="Ricin_B-like_lectins"/>
</dbReference>